<evidence type="ECO:0000256" key="4">
    <source>
        <dbReference type="ARBA" id="ARBA00022980"/>
    </source>
</evidence>
<evidence type="ECO:0000256" key="7">
    <source>
        <dbReference type="HAMAP-Rule" id="MF_00503"/>
    </source>
</evidence>
<dbReference type="Pfam" id="PF03948">
    <property type="entry name" value="Ribosomal_L9_C"/>
    <property type="match status" value="1"/>
</dbReference>
<dbReference type="GO" id="GO:0019843">
    <property type="term" value="F:rRNA binding"/>
    <property type="evidence" value="ECO:0007669"/>
    <property type="project" value="UniProtKB-UniRule"/>
</dbReference>
<evidence type="ECO:0000256" key="3">
    <source>
        <dbReference type="ARBA" id="ARBA00022884"/>
    </source>
</evidence>
<dbReference type="GO" id="GO:0006412">
    <property type="term" value="P:translation"/>
    <property type="evidence" value="ECO:0007669"/>
    <property type="project" value="UniProtKB-UniRule"/>
</dbReference>
<dbReference type="FunFam" id="3.40.5.10:FF:000002">
    <property type="entry name" value="50S ribosomal protein L9"/>
    <property type="match status" value="1"/>
</dbReference>
<organism evidence="10 11">
    <name type="scientific">Desulfofundulus australicus DSM 11792</name>
    <dbReference type="NCBI Taxonomy" id="1121425"/>
    <lineage>
        <taxon>Bacteria</taxon>
        <taxon>Bacillati</taxon>
        <taxon>Bacillota</taxon>
        <taxon>Clostridia</taxon>
        <taxon>Eubacteriales</taxon>
        <taxon>Peptococcaceae</taxon>
        <taxon>Desulfofundulus</taxon>
    </lineage>
</organism>
<dbReference type="OrthoDB" id="9788336at2"/>
<dbReference type="InterPro" id="IPR036935">
    <property type="entry name" value="Ribosomal_bL9_N_sf"/>
</dbReference>
<keyword evidence="8" id="KW-0175">Coiled coil</keyword>
<keyword evidence="5 7" id="KW-0687">Ribonucleoprotein</keyword>
<evidence type="ECO:0000256" key="5">
    <source>
        <dbReference type="ARBA" id="ARBA00023274"/>
    </source>
</evidence>
<dbReference type="PANTHER" id="PTHR21368">
    <property type="entry name" value="50S RIBOSOMAL PROTEIN L9"/>
    <property type="match status" value="1"/>
</dbReference>
<dbReference type="InterPro" id="IPR036791">
    <property type="entry name" value="Ribosomal_bL9_C_sf"/>
</dbReference>
<protein>
    <recommendedName>
        <fullName evidence="6 7">Large ribosomal subunit protein bL9</fullName>
    </recommendedName>
</protein>
<dbReference type="Pfam" id="PF01281">
    <property type="entry name" value="Ribosomal_L9_N"/>
    <property type="match status" value="1"/>
</dbReference>
<dbReference type="GO" id="GO:0003735">
    <property type="term" value="F:structural constituent of ribosome"/>
    <property type="evidence" value="ECO:0007669"/>
    <property type="project" value="InterPro"/>
</dbReference>
<evidence type="ECO:0000256" key="8">
    <source>
        <dbReference type="SAM" id="Coils"/>
    </source>
</evidence>
<keyword evidence="4 7" id="KW-0689">Ribosomal protein</keyword>
<accession>A0A1M5C2Y4</accession>
<dbReference type="InterPro" id="IPR020594">
    <property type="entry name" value="Ribosomal_bL9_bac/chp"/>
</dbReference>
<evidence type="ECO:0000256" key="1">
    <source>
        <dbReference type="ARBA" id="ARBA00010605"/>
    </source>
</evidence>
<proteinExistence type="inferred from homology"/>
<comment type="similarity">
    <text evidence="1 7">Belongs to the bacterial ribosomal protein bL9 family.</text>
</comment>
<dbReference type="GO" id="GO:1990904">
    <property type="term" value="C:ribonucleoprotein complex"/>
    <property type="evidence" value="ECO:0007669"/>
    <property type="project" value="UniProtKB-KW"/>
</dbReference>
<comment type="function">
    <text evidence="7">Binds to the 23S rRNA.</text>
</comment>
<name>A0A1M5C2Y4_9FIRM</name>
<feature type="coiled-coil region" evidence="8">
    <location>
        <begin position="44"/>
        <end position="78"/>
    </location>
</feature>
<dbReference type="Gene3D" id="3.10.430.100">
    <property type="entry name" value="Ribosomal protein L9, C-terminal domain"/>
    <property type="match status" value="1"/>
</dbReference>
<dbReference type="HAMAP" id="MF_00503">
    <property type="entry name" value="Ribosomal_bL9"/>
    <property type="match status" value="1"/>
</dbReference>
<dbReference type="NCBIfam" id="TIGR00158">
    <property type="entry name" value="L9"/>
    <property type="match status" value="1"/>
</dbReference>
<dbReference type="GO" id="GO:0005840">
    <property type="term" value="C:ribosome"/>
    <property type="evidence" value="ECO:0007669"/>
    <property type="project" value="UniProtKB-KW"/>
</dbReference>
<sequence length="149" mass="16692">MKVILLEDVKNLGTRGSVVNVSDGYARNYLLPRRLAVEATPARMKELAQKKAIENRKREEAEVQARELAARLNGLTVQVKVKVGEGGRLFGAINTRDIAENLERQHNITVDKKKIMLKEPIKQLGEQVLVVKLHPNVQAQIRVAVVPED</sequence>
<evidence type="ECO:0000313" key="11">
    <source>
        <dbReference type="Proteomes" id="UP000184196"/>
    </source>
</evidence>
<dbReference type="EMBL" id="FQUW01000033">
    <property type="protein sequence ID" value="SHF49154.1"/>
    <property type="molecule type" value="Genomic_DNA"/>
</dbReference>
<dbReference type="PROSITE" id="PS00651">
    <property type="entry name" value="RIBOSOMAL_L9"/>
    <property type="match status" value="1"/>
</dbReference>
<evidence type="ECO:0000256" key="6">
    <source>
        <dbReference type="ARBA" id="ARBA00035292"/>
    </source>
</evidence>
<dbReference type="SUPFAM" id="SSF55653">
    <property type="entry name" value="Ribosomal protein L9 C-domain"/>
    <property type="match status" value="1"/>
</dbReference>
<keyword evidence="2 7" id="KW-0699">rRNA-binding</keyword>
<dbReference type="Proteomes" id="UP000184196">
    <property type="component" value="Unassembled WGS sequence"/>
</dbReference>
<dbReference type="RefSeq" id="WP_073166617.1">
    <property type="nucleotide sequence ID" value="NZ_FQUW01000033.1"/>
</dbReference>
<keyword evidence="3 7" id="KW-0694">RNA-binding</keyword>
<dbReference type="Gene3D" id="3.40.5.10">
    <property type="entry name" value="Ribosomal protein L9, N-terminal domain"/>
    <property type="match status" value="1"/>
</dbReference>
<dbReference type="InterPro" id="IPR000244">
    <property type="entry name" value="Ribosomal_bL9"/>
</dbReference>
<keyword evidence="11" id="KW-1185">Reference proteome</keyword>
<dbReference type="InterPro" id="IPR020069">
    <property type="entry name" value="Ribosomal_bL9_C"/>
</dbReference>
<reference evidence="11" key="1">
    <citation type="submission" date="2016-11" db="EMBL/GenBank/DDBJ databases">
        <authorList>
            <person name="Varghese N."/>
            <person name="Submissions S."/>
        </authorList>
    </citation>
    <scope>NUCLEOTIDE SEQUENCE [LARGE SCALE GENOMIC DNA]</scope>
    <source>
        <strain evidence="11">DSM 11792</strain>
    </source>
</reference>
<dbReference type="InterPro" id="IPR020070">
    <property type="entry name" value="Ribosomal_bL9_N"/>
</dbReference>
<dbReference type="SUPFAM" id="SSF55658">
    <property type="entry name" value="L9 N-domain-like"/>
    <property type="match status" value="1"/>
</dbReference>
<gene>
    <name evidence="7" type="primary">rplI</name>
    <name evidence="10" type="ORF">SAMN02745218_02404</name>
</gene>
<evidence type="ECO:0000259" key="9">
    <source>
        <dbReference type="PROSITE" id="PS00651"/>
    </source>
</evidence>
<dbReference type="AlphaFoldDB" id="A0A1M5C2Y4"/>
<dbReference type="InterPro" id="IPR009027">
    <property type="entry name" value="Ribosomal_bL9/RNase_H1_N"/>
</dbReference>
<evidence type="ECO:0000313" key="10">
    <source>
        <dbReference type="EMBL" id="SHF49154.1"/>
    </source>
</evidence>
<feature type="domain" description="Ribosomal protein L9" evidence="9">
    <location>
        <begin position="13"/>
        <end position="40"/>
    </location>
</feature>
<evidence type="ECO:0000256" key="2">
    <source>
        <dbReference type="ARBA" id="ARBA00022730"/>
    </source>
</evidence>